<reference evidence="2" key="1">
    <citation type="submission" date="2021-01" db="EMBL/GenBank/DDBJ databases">
        <authorList>
            <consortium name="Genoscope - CEA"/>
            <person name="William W."/>
        </authorList>
    </citation>
    <scope>NUCLEOTIDE SEQUENCE</scope>
</reference>
<accession>A0A8S1Y952</accession>
<feature type="chain" id="PRO_5035854567" evidence="1">
    <location>
        <begin position="20"/>
        <end position="243"/>
    </location>
</feature>
<evidence type="ECO:0000313" key="3">
    <source>
        <dbReference type="Proteomes" id="UP000689195"/>
    </source>
</evidence>
<name>A0A8S1Y952_9CILI</name>
<organism evidence="2 3">
    <name type="scientific">Paramecium pentaurelia</name>
    <dbReference type="NCBI Taxonomy" id="43138"/>
    <lineage>
        <taxon>Eukaryota</taxon>
        <taxon>Sar</taxon>
        <taxon>Alveolata</taxon>
        <taxon>Ciliophora</taxon>
        <taxon>Intramacronucleata</taxon>
        <taxon>Oligohymenophorea</taxon>
        <taxon>Peniculida</taxon>
        <taxon>Parameciidae</taxon>
        <taxon>Paramecium</taxon>
    </lineage>
</organism>
<sequence>MTRLVALCTILLLLNSTQAYFTDKSHRQQAQELINKFVYGFTQNFDALSAEGLDHIGNMKLAFDYWITKFKVHGFDQLNVNFDVDHDILEINLPTVNLDIIIEDKYTIPVKIENLSASIIFDIEPTRFRCTGVEFDYENLSLDVNLVVQYFSKMLLSLDMLKNAIKQAELPIRNVIVQTIRSNYERLFQLLQDLKAGQYDADALLAKLPQVHHTRIENRELIINVRSIFGYESQREKEKKVDL</sequence>
<dbReference type="EMBL" id="CAJJDO010000154">
    <property type="protein sequence ID" value="CAD8209437.1"/>
    <property type="molecule type" value="Genomic_DNA"/>
</dbReference>
<comment type="caution">
    <text evidence="2">The sequence shown here is derived from an EMBL/GenBank/DDBJ whole genome shotgun (WGS) entry which is preliminary data.</text>
</comment>
<keyword evidence="1" id="KW-0732">Signal</keyword>
<evidence type="ECO:0000313" key="2">
    <source>
        <dbReference type="EMBL" id="CAD8209437.1"/>
    </source>
</evidence>
<feature type="signal peptide" evidence="1">
    <location>
        <begin position="1"/>
        <end position="19"/>
    </location>
</feature>
<evidence type="ECO:0000256" key="1">
    <source>
        <dbReference type="SAM" id="SignalP"/>
    </source>
</evidence>
<proteinExistence type="predicted"/>
<dbReference type="OrthoDB" id="286985at2759"/>
<dbReference type="AlphaFoldDB" id="A0A8S1Y952"/>
<protein>
    <submittedName>
        <fullName evidence="2">Uncharacterized protein</fullName>
    </submittedName>
</protein>
<keyword evidence="3" id="KW-1185">Reference proteome</keyword>
<gene>
    <name evidence="2" type="ORF">PPENT_87.1.T1540123</name>
</gene>
<dbReference type="Proteomes" id="UP000689195">
    <property type="component" value="Unassembled WGS sequence"/>
</dbReference>